<organism evidence="2 3">
    <name type="scientific">Mycolicibacterium komossense</name>
    <dbReference type="NCBI Taxonomy" id="1779"/>
    <lineage>
        <taxon>Bacteria</taxon>
        <taxon>Bacillati</taxon>
        <taxon>Actinomycetota</taxon>
        <taxon>Actinomycetes</taxon>
        <taxon>Mycobacteriales</taxon>
        <taxon>Mycobacteriaceae</taxon>
        <taxon>Mycolicibacterium</taxon>
    </lineage>
</organism>
<feature type="transmembrane region" description="Helical" evidence="1">
    <location>
        <begin position="165"/>
        <end position="185"/>
    </location>
</feature>
<name>A0ABT3CLL8_9MYCO</name>
<feature type="transmembrane region" description="Helical" evidence="1">
    <location>
        <begin position="49"/>
        <end position="66"/>
    </location>
</feature>
<proteinExistence type="predicted"/>
<gene>
    <name evidence="2" type="ORF">H7J73_29945</name>
</gene>
<keyword evidence="1" id="KW-0472">Membrane</keyword>
<dbReference type="RefSeq" id="WP_264071506.1">
    <property type="nucleotide sequence ID" value="NZ_JACKTY010000049.1"/>
</dbReference>
<sequence length="249" mass="26731">MTLIAAGIITERVVHASVHMKVFFALAGVCLAVTVLSSLAKSIEAQRRIYWGGTAGAALFTFIGLLPDWTGGLGLAAAGVFAMALAAYFTSSYIKIAGKIYAFHTRDGQPDRSPGSPPRPVVYDPAEQTYGADVSAKKLWWLLVPAVGLCSFSVATNMTGGSSRGLLIGAAGFLFLFPVGFGYAADASWGYRVARGQYVQLVLLGIITAGLFTLLYLLAYVAGKRWPHRFKRSLERPAPPRPVRNKKSR</sequence>
<reference evidence="2 3" key="1">
    <citation type="journal article" date="2022" name="BMC Genomics">
        <title>Comparative genome analysis of mycobacteria focusing on tRNA and non-coding RNA.</title>
        <authorList>
            <person name="Behra P.R.K."/>
            <person name="Pettersson B.M.F."/>
            <person name="Ramesh M."/>
            <person name="Das S."/>
            <person name="Dasgupta S."/>
            <person name="Kirsebom L.A."/>
        </authorList>
    </citation>
    <scope>NUCLEOTIDE SEQUENCE [LARGE SCALE GENOMIC DNA]</scope>
    <source>
        <strain evidence="2 3">DSM 44078</strain>
    </source>
</reference>
<keyword evidence="3" id="KW-1185">Reference proteome</keyword>
<protein>
    <submittedName>
        <fullName evidence="2">Uncharacterized protein</fullName>
    </submittedName>
</protein>
<feature type="transmembrane region" description="Helical" evidence="1">
    <location>
        <begin position="73"/>
        <end position="94"/>
    </location>
</feature>
<feature type="transmembrane region" description="Helical" evidence="1">
    <location>
        <begin position="22"/>
        <end position="43"/>
    </location>
</feature>
<evidence type="ECO:0000313" key="2">
    <source>
        <dbReference type="EMBL" id="MCV7230238.1"/>
    </source>
</evidence>
<feature type="transmembrane region" description="Helical" evidence="1">
    <location>
        <begin position="197"/>
        <end position="222"/>
    </location>
</feature>
<evidence type="ECO:0000313" key="3">
    <source>
        <dbReference type="Proteomes" id="UP001526201"/>
    </source>
</evidence>
<dbReference type="EMBL" id="JACKTY010000049">
    <property type="protein sequence ID" value="MCV7230238.1"/>
    <property type="molecule type" value="Genomic_DNA"/>
</dbReference>
<keyword evidence="1" id="KW-1133">Transmembrane helix</keyword>
<dbReference type="Proteomes" id="UP001526201">
    <property type="component" value="Unassembled WGS sequence"/>
</dbReference>
<keyword evidence="1" id="KW-0812">Transmembrane</keyword>
<evidence type="ECO:0000256" key="1">
    <source>
        <dbReference type="SAM" id="Phobius"/>
    </source>
</evidence>
<accession>A0ABT3CLL8</accession>
<comment type="caution">
    <text evidence="2">The sequence shown here is derived from an EMBL/GenBank/DDBJ whole genome shotgun (WGS) entry which is preliminary data.</text>
</comment>